<organism evidence="2 3">
    <name type="scientific">Protopolystoma xenopodis</name>
    <dbReference type="NCBI Taxonomy" id="117903"/>
    <lineage>
        <taxon>Eukaryota</taxon>
        <taxon>Metazoa</taxon>
        <taxon>Spiralia</taxon>
        <taxon>Lophotrochozoa</taxon>
        <taxon>Platyhelminthes</taxon>
        <taxon>Monogenea</taxon>
        <taxon>Polyopisthocotylea</taxon>
        <taxon>Polystomatidea</taxon>
        <taxon>Polystomatidae</taxon>
        <taxon>Protopolystoma</taxon>
    </lineage>
</organism>
<comment type="caution">
    <text evidence="2">The sequence shown here is derived from an EMBL/GenBank/DDBJ whole genome shotgun (WGS) entry which is preliminary data.</text>
</comment>
<proteinExistence type="predicted"/>
<gene>
    <name evidence="2" type="ORF">PXEA_LOCUS8272</name>
</gene>
<sequence>MREAASTGPWPGHHDREPRSQERCDNHIGRPTVASYGDILSQRCAGSIPVVQSSGSIADRPLLPLLTLLNRAATEALGEDPSREKAKQTWCLRDSQSPTRQANAAGIHRQNSRSEG</sequence>
<evidence type="ECO:0000256" key="1">
    <source>
        <dbReference type="SAM" id="MobiDB-lite"/>
    </source>
</evidence>
<evidence type="ECO:0000313" key="3">
    <source>
        <dbReference type="Proteomes" id="UP000784294"/>
    </source>
</evidence>
<keyword evidence="3" id="KW-1185">Reference proteome</keyword>
<evidence type="ECO:0000313" key="2">
    <source>
        <dbReference type="EMBL" id="VEL14832.1"/>
    </source>
</evidence>
<dbReference type="Proteomes" id="UP000784294">
    <property type="component" value="Unassembled WGS sequence"/>
</dbReference>
<dbReference type="AlphaFoldDB" id="A0A448WLR6"/>
<feature type="region of interest" description="Disordered" evidence="1">
    <location>
        <begin position="1"/>
        <end position="29"/>
    </location>
</feature>
<reference evidence="2" key="1">
    <citation type="submission" date="2018-11" db="EMBL/GenBank/DDBJ databases">
        <authorList>
            <consortium name="Pathogen Informatics"/>
        </authorList>
    </citation>
    <scope>NUCLEOTIDE SEQUENCE</scope>
</reference>
<feature type="compositionally biased region" description="Basic and acidic residues" evidence="1">
    <location>
        <begin position="12"/>
        <end position="28"/>
    </location>
</feature>
<accession>A0A448WLR6</accession>
<dbReference type="EMBL" id="CAAALY010022477">
    <property type="protein sequence ID" value="VEL14832.1"/>
    <property type="molecule type" value="Genomic_DNA"/>
</dbReference>
<feature type="region of interest" description="Disordered" evidence="1">
    <location>
        <begin position="75"/>
        <end position="116"/>
    </location>
</feature>
<name>A0A448WLR6_9PLAT</name>
<protein>
    <submittedName>
        <fullName evidence="2">Uncharacterized protein</fullName>
    </submittedName>
</protein>